<gene>
    <name evidence="2" type="ORF">CEE37_07475</name>
</gene>
<sequence length="171" mass="19840">MQIIEILKEKKTSILRRWRDQIVDTYPKDSRAFFKNQKDRFANPVGHLIERTTEEVFQTVVADDMPVLTTSLEEFIKVRSVQELSPAQAIGFVLKFKDAVRAELKEDIEAKELHHELHNIETRIDKMTLIVFDSYCNARETLFQIKIREIKSQTYTIMNAKPLEPSDSGGG</sequence>
<dbReference type="Pfam" id="PF14361">
    <property type="entry name" value="RsbRD_N"/>
    <property type="match status" value="1"/>
</dbReference>
<dbReference type="Proteomes" id="UP000319619">
    <property type="component" value="Unassembled WGS sequence"/>
</dbReference>
<evidence type="ECO:0000313" key="2">
    <source>
        <dbReference type="EMBL" id="TKJ40796.1"/>
    </source>
</evidence>
<name>A0A532V0Q6_UNCL8</name>
<feature type="domain" description="RsbT co-antagonist protein RsbRD N-terminal" evidence="1">
    <location>
        <begin position="13"/>
        <end position="146"/>
    </location>
</feature>
<comment type="caution">
    <text evidence="2">The sequence shown here is derived from an EMBL/GenBank/DDBJ whole genome shotgun (WGS) entry which is preliminary data.</text>
</comment>
<dbReference type="EMBL" id="NJBN01000004">
    <property type="protein sequence ID" value="TKJ40796.1"/>
    <property type="molecule type" value="Genomic_DNA"/>
</dbReference>
<reference evidence="2 3" key="1">
    <citation type="submission" date="2017-06" db="EMBL/GenBank/DDBJ databases">
        <title>Novel microbial phyla capable of carbon fixation and sulfur reduction in deep-sea sediments.</title>
        <authorList>
            <person name="Huang J."/>
            <person name="Baker B."/>
            <person name="Wang Y."/>
        </authorList>
    </citation>
    <scope>NUCLEOTIDE SEQUENCE [LARGE SCALE GENOMIC DNA]</scope>
    <source>
        <strain evidence="2">B3_LCP</strain>
    </source>
</reference>
<proteinExistence type="predicted"/>
<evidence type="ECO:0000259" key="1">
    <source>
        <dbReference type="Pfam" id="PF14361"/>
    </source>
</evidence>
<accession>A0A532V0Q6</accession>
<dbReference type="InterPro" id="IPR025751">
    <property type="entry name" value="RsbRD_N_dom"/>
</dbReference>
<protein>
    <recommendedName>
        <fullName evidence="1">RsbT co-antagonist protein RsbRD N-terminal domain-containing protein</fullName>
    </recommendedName>
</protein>
<dbReference type="AlphaFoldDB" id="A0A532V0Q6"/>
<evidence type="ECO:0000313" key="3">
    <source>
        <dbReference type="Proteomes" id="UP000319619"/>
    </source>
</evidence>
<organism evidence="2 3">
    <name type="scientific">candidate division LCP-89 bacterium B3_LCP</name>
    <dbReference type="NCBI Taxonomy" id="2012998"/>
    <lineage>
        <taxon>Bacteria</taxon>
        <taxon>Pseudomonadati</taxon>
        <taxon>Bacteria division LCP-89</taxon>
    </lineage>
</organism>